<name>A0A9X1U8D5_9BRAD</name>
<evidence type="ECO:0000313" key="4">
    <source>
        <dbReference type="Proteomes" id="UP001139054"/>
    </source>
</evidence>
<dbReference type="EMBL" id="JAKLTY010000003">
    <property type="protein sequence ID" value="MCG2626294.1"/>
    <property type="molecule type" value="Genomic_DNA"/>
</dbReference>
<reference evidence="1" key="1">
    <citation type="submission" date="2022-01" db="EMBL/GenBank/DDBJ databases">
        <title>Genome sequnece data of strain Bradyrhizobium sp. nov.</title>
        <authorList>
            <person name="Zhang J."/>
        </authorList>
    </citation>
    <scope>NUCLEOTIDE SEQUENCE</scope>
    <source>
        <strain evidence="2">WYCCWR 12774</strain>
        <strain evidence="1">WYCCWR 13023</strain>
    </source>
</reference>
<dbReference type="Gene3D" id="1.10.10.1920">
    <property type="match status" value="1"/>
</dbReference>
<proteinExistence type="predicted"/>
<comment type="caution">
    <text evidence="1">The sequence shown here is derived from an EMBL/GenBank/DDBJ whole genome shotgun (WGS) entry which is preliminary data.</text>
</comment>
<evidence type="ECO:0000313" key="1">
    <source>
        <dbReference type="EMBL" id="MCG2626294.1"/>
    </source>
</evidence>
<dbReference type="AlphaFoldDB" id="A0A9X1U8D5"/>
<dbReference type="RefSeq" id="WP_237866333.1">
    <property type="nucleotide sequence ID" value="NZ_JAKLTY010000003.1"/>
</dbReference>
<dbReference type="EMBL" id="JAKLUA010000004">
    <property type="protein sequence ID" value="MCG2668302.1"/>
    <property type="molecule type" value="Genomic_DNA"/>
</dbReference>
<dbReference type="Proteomes" id="UP001139012">
    <property type="component" value="Unassembled WGS sequence"/>
</dbReference>
<dbReference type="InterPro" id="IPR048532">
    <property type="entry name" value="ea8_5-like_sf"/>
</dbReference>
<evidence type="ECO:0000313" key="3">
    <source>
        <dbReference type="Proteomes" id="UP001139012"/>
    </source>
</evidence>
<dbReference type="Proteomes" id="UP001139054">
    <property type="component" value="Unassembled WGS sequence"/>
</dbReference>
<evidence type="ECO:0000313" key="2">
    <source>
        <dbReference type="EMBL" id="MCG2668302.1"/>
    </source>
</evidence>
<protein>
    <submittedName>
        <fullName evidence="1">Uncharacterized protein</fullName>
    </submittedName>
</protein>
<keyword evidence="3" id="KW-1185">Reference proteome</keyword>
<gene>
    <name evidence="2" type="ORF">L6637_15180</name>
    <name evidence="1" type="ORF">L6654_06610</name>
</gene>
<organism evidence="1 4">
    <name type="scientific">Bradyrhizobium zhengyangense</name>
    <dbReference type="NCBI Taxonomy" id="2911009"/>
    <lineage>
        <taxon>Bacteria</taxon>
        <taxon>Pseudomonadati</taxon>
        <taxon>Pseudomonadota</taxon>
        <taxon>Alphaproteobacteria</taxon>
        <taxon>Hyphomicrobiales</taxon>
        <taxon>Nitrobacteraceae</taxon>
        <taxon>Bradyrhizobium</taxon>
    </lineage>
</organism>
<sequence>MLMTKEGRPAIRALRGWAISVLQDAGAIHECEEHGWAKDRTDPHARERALELARHDHPDGVSPADAVAEICSVLDSIGDTCPECPPSD</sequence>
<accession>A0A9X1U8D5</accession>